<dbReference type="EMBL" id="LVYI01000017">
    <property type="protein sequence ID" value="OAP53966.1"/>
    <property type="molecule type" value="Genomic_DNA"/>
</dbReference>
<name>A0A178Z3F1_9EURO</name>
<dbReference type="AlphaFoldDB" id="A0A178Z3F1"/>
<sequence length="308" mass="35150">MQLRSGRRTRTLQAAQPPPASEDLPSSEYPFELQQLADFLRSHPAYDDQIKEFYLPHAQWEQLEAESALDSRFAGSLVKYDYSSATEILSLRMPSAKHDLFREFIGNSFYRFLRDPAIARYTQSLKYLDSLDIMYPSDIATQVIQRQPDMLISNWKIGRCPVLVFEVGYAEPAYKLHNRAREYIERTQGRIQTVITFNLSYPRGKRASFIVWRASFGEDGQFKKVVRGDTVVIRNGRGDMNPDPAAGLFLSLEDFGFPPGVDTGADRPGFSVSMEDLYADVRFAEEDEELDRAAYAVLIEKLGPFAKK</sequence>
<keyword evidence="3" id="KW-1185">Reference proteome</keyword>
<feature type="compositionally biased region" description="Basic residues" evidence="1">
    <location>
        <begin position="1"/>
        <end position="10"/>
    </location>
</feature>
<comment type="caution">
    <text evidence="2">The sequence shown here is derived from an EMBL/GenBank/DDBJ whole genome shotgun (WGS) entry which is preliminary data.</text>
</comment>
<protein>
    <submittedName>
        <fullName evidence="2">Uncharacterized protein</fullName>
    </submittedName>
</protein>
<evidence type="ECO:0000313" key="2">
    <source>
        <dbReference type="EMBL" id="OAP53966.1"/>
    </source>
</evidence>
<proteinExistence type="predicted"/>
<accession>A0A178Z3F1</accession>
<reference evidence="2 3" key="1">
    <citation type="submission" date="2016-04" db="EMBL/GenBank/DDBJ databases">
        <title>Draft genome of Fonsecaea erecta CBS 125763.</title>
        <authorList>
            <person name="Weiss V.A."/>
            <person name="Vicente V.A."/>
            <person name="Raittz R.T."/>
            <person name="Moreno L.F."/>
            <person name="De Souza E.M."/>
            <person name="Pedrosa F.O."/>
            <person name="Steffens M.B."/>
            <person name="Faoro H."/>
            <person name="Tadra-Sfeir M.Z."/>
            <person name="Najafzadeh M.J."/>
            <person name="Felipe M.S."/>
            <person name="Teixeira M."/>
            <person name="Sun J."/>
            <person name="Xi L."/>
            <person name="Gomes R."/>
            <person name="De Azevedo C.M."/>
            <person name="Salgado C.G."/>
            <person name="Da Silva M.B."/>
            <person name="Nascimento M.F."/>
            <person name="Queiroz-Telles F."/>
            <person name="Attili D.S."/>
            <person name="Gorbushina A."/>
        </authorList>
    </citation>
    <scope>NUCLEOTIDE SEQUENCE [LARGE SCALE GENOMIC DNA]</scope>
    <source>
        <strain evidence="2 3">CBS 125763</strain>
    </source>
</reference>
<feature type="region of interest" description="Disordered" evidence="1">
    <location>
        <begin position="1"/>
        <end position="26"/>
    </location>
</feature>
<evidence type="ECO:0000313" key="3">
    <source>
        <dbReference type="Proteomes" id="UP000078343"/>
    </source>
</evidence>
<dbReference type="OrthoDB" id="3485856at2759"/>
<organism evidence="2 3">
    <name type="scientific">Fonsecaea erecta</name>
    <dbReference type="NCBI Taxonomy" id="1367422"/>
    <lineage>
        <taxon>Eukaryota</taxon>
        <taxon>Fungi</taxon>
        <taxon>Dikarya</taxon>
        <taxon>Ascomycota</taxon>
        <taxon>Pezizomycotina</taxon>
        <taxon>Eurotiomycetes</taxon>
        <taxon>Chaetothyriomycetidae</taxon>
        <taxon>Chaetothyriales</taxon>
        <taxon>Herpotrichiellaceae</taxon>
        <taxon>Fonsecaea</taxon>
    </lineage>
</organism>
<evidence type="ECO:0000256" key="1">
    <source>
        <dbReference type="SAM" id="MobiDB-lite"/>
    </source>
</evidence>
<dbReference type="GeneID" id="30016013"/>
<dbReference type="Proteomes" id="UP000078343">
    <property type="component" value="Unassembled WGS sequence"/>
</dbReference>
<dbReference type="RefSeq" id="XP_018687333.1">
    <property type="nucleotide sequence ID" value="XM_018843350.1"/>
</dbReference>
<gene>
    <name evidence="2" type="ORF">AYL99_11846</name>
</gene>
<dbReference type="STRING" id="1367422.A0A178Z3F1"/>